<dbReference type="Proteomes" id="UP000005237">
    <property type="component" value="Unassembled WGS sequence"/>
</dbReference>
<dbReference type="GO" id="GO:0008017">
    <property type="term" value="F:microtubule binding"/>
    <property type="evidence" value="ECO:0007669"/>
    <property type="project" value="TreeGrafter"/>
</dbReference>
<dbReference type="AlphaFoldDB" id="A0A8R1IPR6"/>
<dbReference type="EnsemblMetazoa" id="CJA40691.1">
    <property type="protein sequence ID" value="CJA40691.1"/>
    <property type="gene ID" value="WBGene00216539"/>
</dbReference>
<evidence type="ECO:0000259" key="3">
    <source>
        <dbReference type="Pfam" id="PF23409"/>
    </source>
</evidence>
<evidence type="ECO:0000313" key="5">
    <source>
        <dbReference type="Proteomes" id="UP000005237"/>
    </source>
</evidence>
<keyword evidence="5" id="KW-1185">Reference proteome</keyword>
<dbReference type="InterPro" id="IPR001680">
    <property type="entry name" value="WD40_rpt"/>
</dbReference>
<evidence type="ECO:0000256" key="2">
    <source>
        <dbReference type="ARBA" id="ARBA00022737"/>
    </source>
</evidence>
<accession>A0A8R1IPR6</accession>
<dbReference type="GO" id="GO:0072686">
    <property type="term" value="C:mitotic spindle"/>
    <property type="evidence" value="ECO:0007669"/>
    <property type="project" value="TreeGrafter"/>
</dbReference>
<dbReference type="PANTHER" id="PTHR13720">
    <property type="entry name" value="WD-40 REPEAT PROTEIN"/>
    <property type="match status" value="1"/>
</dbReference>
<keyword evidence="1" id="KW-0853">WD repeat</keyword>
<reference evidence="5" key="1">
    <citation type="submission" date="2010-08" db="EMBL/GenBank/DDBJ databases">
        <authorList>
            <consortium name="Caenorhabditis japonica Sequencing Consortium"/>
            <person name="Wilson R.K."/>
        </authorList>
    </citation>
    <scope>NUCLEOTIDE SEQUENCE [LARGE SCALE GENOMIC DNA]</scope>
    <source>
        <strain evidence="5">DF5081</strain>
    </source>
</reference>
<keyword evidence="2" id="KW-0677">Repeat</keyword>
<reference evidence="4" key="2">
    <citation type="submission" date="2022-06" db="UniProtKB">
        <authorList>
            <consortium name="EnsemblMetazoa"/>
        </authorList>
    </citation>
    <scope>IDENTIFICATION</scope>
    <source>
        <strain evidence="4">DF5081</strain>
    </source>
</reference>
<name>A0A8R1IPR6_CAEJA</name>
<dbReference type="PANTHER" id="PTHR13720:SF50">
    <property type="entry name" value="ECHINODERM MICROTUBULE-ASSOCIATED PROTEIN-LIKE 2"/>
    <property type="match status" value="1"/>
</dbReference>
<evidence type="ECO:0000256" key="1">
    <source>
        <dbReference type="ARBA" id="ARBA00022574"/>
    </source>
</evidence>
<protein>
    <submittedName>
        <fullName evidence="4">WD_REPEATS_REGION domain-containing protein</fullName>
    </submittedName>
</protein>
<organism evidence="4 5">
    <name type="scientific">Caenorhabditis japonica</name>
    <dbReference type="NCBI Taxonomy" id="281687"/>
    <lineage>
        <taxon>Eukaryota</taxon>
        <taxon>Metazoa</taxon>
        <taxon>Ecdysozoa</taxon>
        <taxon>Nematoda</taxon>
        <taxon>Chromadorea</taxon>
        <taxon>Rhabditida</taxon>
        <taxon>Rhabditina</taxon>
        <taxon>Rhabditomorpha</taxon>
        <taxon>Rhabditoidea</taxon>
        <taxon>Rhabditidae</taxon>
        <taxon>Peloderinae</taxon>
        <taxon>Caenorhabditis</taxon>
    </lineage>
</organism>
<dbReference type="GO" id="GO:0000226">
    <property type="term" value="P:microtubule cytoskeleton organization"/>
    <property type="evidence" value="ECO:0007669"/>
    <property type="project" value="TreeGrafter"/>
</dbReference>
<dbReference type="Pfam" id="PF23409">
    <property type="entry name" value="Beta-prop_EML"/>
    <property type="match status" value="1"/>
</dbReference>
<dbReference type="SUPFAM" id="SSF117289">
    <property type="entry name" value="Nucleoporin domain"/>
    <property type="match status" value="1"/>
</dbReference>
<sequence>ILSGFDKGICHVSFSQTNSGAHLAVVDDSLRHMLSVWSWQRGSRDGEVKVASDVVFECKWHPTIQNLLVAYGRGHFSFFQYNPATGVLTKTVATFEGRDKPKTVLSLCFGGDGQVITGDSNGTISIWDPKTCKTVKQAHSVHPGGVYALALAKSGKLLSGGKDRMLSEWDVNDLVRSRRPIELPDEKGYPRVILHTGTDLIVGTSSNTLLSGSLEHHGFATLIEVS</sequence>
<dbReference type="InterPro" id="IPR055439">
    <property type="entry name" value="Beta-prop_EML_1st"/>
</dbReference>
<feature type="domain" description="EML-like first beta-propeller" evidence="3">
    <location>
        <begin position="5"/>
        <end position="212"/>
    </location>
</feature>
<dbReference type="InterPro" id="IPR015943">
    <property type="entry name" value="WD40/YVTN_repeat-like_dom_sf"/>
</dbReference>
<evidence type="ECO:0000313" key="4">
    <source>
        <dbReference type="EnsemblMetazoa" id="CJA40691.1"/>
    </source>
</evidence>
<dbReference type="SMART" id="SM00320">
    <property type="entry name" value="WD40"/>
    <property type="match status" value="2"/>
</dbReference>
<dbReference type="InterPro" id="IPR050630">
    <property type="entry name" value="WD_repeat_EMAP"/>
</dbReference>
<dbReference type="Gene3D" id="2.130.10.10">
    <property type="entry name" value="YVTN repeat-like/Quinoprotein amine dehydrogenase"/>
    <property type="match status" value="1"/>
</dbReference>
<proteinExistence type="predicted"/>